<evidence type="ECO:0000256" key="10">
    <source>
        <dbReference type="ARBA" id="ARBA00022777"/>
    </source>
</evidence>
<evidence type="ECO:0000259" key="18">
    <source>
        <dbReference type="Pfam" id="PF13614"/>
    </source>
</evidence>
<comment type="catalytic activity">
    <reaction evidence="15">
        <text>L-tyrosyl-[protein] + ATP = O-phospho-L-tyrosyl-[protein] + ADP + H(+)</text>
        <dbReference type="Rhea" id="RHEA:10596"/>
        <dbReference type="Rhea" id="RHEA-COMP:10136"/>
        <dbReference type="Rhea" id="RHEA-COMP:20101"/>
        <dbReference type="ChEBI" id="CHEBI:15378"/>
        <dbReference type="ChEBI" id="CHEBI:30616"/>
        <dbReference type="ChEBI" id="CHEBI:46858"/>
        <dbReference type="ChEBI" id="CHEBI:61978"/>
        <dbReference type="ChEBI" id="CHEBI:456216"/>
        <dbReference type="EC" id="2.7.10.2"/>
    </reaction>
</comment>
<dbReference type="EC" id="2.7.10.2" evidence="4"/>
<keyword evidence="14" id="KW-0829">Tyrosine-protein kinase</keyword>
<comment type="similarity">
    <text evidence="2">Belongs to the CpsD/CapB family.</text>
</comment>
<dbReference type="InterPro" id="IPR032807">
    <property type="entry name" value="GNVR"/>
</dbReference>
<dbReference type="Pfam" id="PF13807">
    <property type="entry name" value="GNVR"/>
    <property type="match status" value="1"/>
</dbReference>
<evidence type="ECO:0000313" key="21">
    <source>
        <dbReference type="Proteomes" id="UP000199452"/>
    </source>
</evidence>
<dbReference type="Proteomes" id="UP000199452">
    <property type="component" value="Unassembled WGS sequence"/>
</dbReference>
<dbReference type="PANTHER" id="PTHR32309:SF13">
    <property type="entry name" value="FERRIC ENTEROBACTIN TRANSPORT PROTEIN FEPE"/>
    <property type="match status" value="1"/>
</dbReference>
<evidence type="ECO:0000256" key="11">
    <source>
        <dbReference type="ARBA" id="ARBA00022840"/>
    </source>
</evidence>
<dbReference type="InterPro" id="IPR027417">
    <property type="entry name" value="P-loop_NTPase"/>
</dbReference>
<keyword evidence="5" id="KW-1003">Cell membrane</keyword>
<evidence type="ECO:0000256" key="15">
    <source>
        <dbReference type="ARBA" id="ARBA00051245"/>
    </source>
</evidence>
<keyword evidence="8 16" id="KW-0812">Transmembrane</keyword>
<comment type="subcellular location">
    <subcellularLocation>
        <location evidence="1">Cell inner membrane</location>
        <topology evidence="1">Multi-pass membrane protein</topology>
    </subcellularLocation>
</comment>
<dbReference type="Gene3D" id="3.40.50.300">
    <property type="entry name" value="P-loop containing nucleotide triphosphate hydrolases"/>
    <property type="match status" value="1"/>
</dbReference>
<dbReference type="NCBIfam" id="TIGR01007">
    <property type="entry name" value="eps_fam"/>
    <property type="match status" value="1"/>
</dbReference>
<dbReference type="GO" id="GO:0004715">
    <property type="term" value="F:non-membrane spanning protein tyrosine kinase activity"/>
    <property type="evidence" value="ECO:0007669"/>
    <property type="project" value="UniProtKB-EC"/>
</dbReference>
<evidence type="ECO:0000256" key="9">
    <source>
        <dbReference type="ARBA" id="ARBA00022741"/>
    </source>
</evidence>
<feature type="domain" description="AAA" evidence="18">
    <location>
        <begin position="576"/>
        <end position="714"/>
    </location>
</feature>
<sequence>MINKDTILEETLDLSQLINILARHWYWFVISLALALPAAFTANKLITPLYKVNAKILVSEQGSSFMDPLSLLGGGIMTSTFKVKNQIQILQSYALINLATKNLPLEATWMESNGFTNKLLYPPPFRTEIISLDPRLYNRTFTLTVGVNGSIELYSNSDKAKNLEAITLKGTIGQEVILPNLLNLRFTSIVGTIKEKTKYQVVFNSPAALANYFSNIDFTEDKYSTVIKLSFQDPSPQRAVDYLNSLTTSYLEREVVKKNLIAVNTIKFIENQLEIVSDSLAVSEKSLETFRRKNQATNLSIETQKAYETLGTIEKEKAFVKVNLNYFEYLKKQITLNEDLQKLVVPSSIGINDELLNKLVLDLMLLYSERAEIQINSKKDNPLTSAIDKKIESGRRNIVETLDGLIYSTNISLKNLEERLTRYQVIVSSIPEKERELLSFQRKFKLNDEIYTFLLTKRSELQISAASNFPENEILDPPSLEQVVKVSPNGKFNFLIALFLGLAIPAGLIFLKYELVNKLEDAQQLAKISQYPHAGDVVHTDEIAFILNENLNSRIADSFRGLRTNLRFLMVEGGTKVILVTSSVSGEGKSFISKNLAASFALANKKTLLVHLDLRKPADFSNFGIENNEGLSSFLSGVSTFESIILKTKFANLDLIPSGPIPPNPTELIDSAKAEEMFKSLRNQYDIIIVDSPPVGLVADPLVLASFSDHILFVVRYRTSRIRLIKQTLYDLTQKGIKKISIVANDVTLRSFGYGYYGYGYHYGYAYGEKKKSRFKKFFGKN</sequence>
<evidence type="ECO:0000256" key="7">
    <source>
        <dbReference type="ARBA" id="ARBA00022679"/>
    </source>
</evidence>
<keyword evidence="21" id="KW-1185">Reference proteome</keyword>
<evidence type="ECO:0000256" key="2">
    <source>
        <dbReference type="ARBA" id="ARBA00007316"/>
    </source>
</evidence>
<evidence type="ECO:0000256" key="3">
    <source>
        <dbReference type="ARBA" id="ARBA00008883"/>
    </source>
</evidence>
<proteinExistence type="inferred from homology"/>
<evidence type="ECO:0000259" key="17">
    <source>
        <dbReference type="Pfam" id="PF02706"/>
    </source>
</evidence>
<dbReference type="OrthoDB" id="9794577at2"/>
<keyword evidence="6" id="KW-0997">Cell inner membrane</keyword>
<feature type="transmembrane region" description="Helical" evidence="16">
    <location>
        <begin position="25"/>
        <end position="46"/>
    </location>
</feature>
<evidence type="ECO:0000256" key="1">
    <source>
        <dbReference type="ARBA" id="ARBA00004429"/>
    </source>
</evidence>
<dbReference type="GO" id="GO:0005524">
    <property type="term" value="F:ATP binding"/>
    <property type="evidence" value="ECO:0007669"/>
    <property type="project" value="UniProtKB-KW"/>
</dbReference>
<dbReference type="Pfam" id="PF13614">
    <property type="entry name" value="AAA_31"/>
    <property type="match status" value="1"/>
</dbReference>
<dbReference type="RefSeq" id="WP_092438917.1">
    <property type="nucleotide sequence ID" value="NZ_FMYP01000039.1"/>
</dbReference>
<dbReference type="InterPro" id="IPR050445">
    <property type="entry name" value="Bact_polysacc_biosynth/exp"/>
</dbReference>
<dbReference type="STRING" id="1640674.SAMN05216323_103939"/>
<accession>A0A1G6N0Q7</accession>
<keyword evidence="9" id="KW-0547">Nucleotide-binding</keyword>
<evidence type="ECO:0000256" key="12">
    <source>
        <dbReference type="ARBA" id="ARBA00022989"/>
    </source>
</evidence>
<evidence type="ECO:0000256" key="5">
    <source>
        <dbReference type="ARBA" id="ARBA00022475"/>
    </source>
</evidence>
<organism evidence="20 21">
    <name type="scientific">Williamwhitmania taraxaci</name>
    <dbReference type="NCBI Taxonomy" id="1640674"/>
    <lineage>
        <taxon>Bacteria</taxon>
        <taxon>Pseudomonadati</taxon>
        <taxon>Bacteroidota</taxon>
        <taxon>Bacteroidia</taxon>
        <taxon>Bacteroidales</taxon>
        <taxon>Williamwhitmaniaceae</taxon>
        <taxon>Williamwhitmania</taxon>
    </lineage>
</organism>
<evidence type="ECO:0000259" key="19">
    <source>
        <dbReference type="Pfam" id="PF13807"/>
    </source>
</evidence>
<evidence type="ECO:0000256" key="8">
    <source>
        <dbReference type="ARBA" id="ARBA00022692"/>
    </source>
</evidence>
<protein>
    <recommendedName>
        <fullName evidence="4">non-specific protein-tyrosine kinase</fullName>
        <ecNumber evidence="4">2.7.10.2</ecNumber>
    </recommendedName>
</protein>
<evidence type="ECO:0000256" key="6">
    <source>
        <dbReference type="ARBA" id="ARBA00022519"/>
    </source>
</evidence>
<evidence type="ECO:0000256" key="4">
    <source>
        <dbReference type="ARBA" id="ARBA00011903"/>
    </source>
</evidence>
<gene>
    <name evidence="20" type="ORF">SAMN05216323_103939</name>
</gene>
<dbReference type="Pfam" id="PF02706">
    <property type="entry name" value="Wzz"/>
    <property type="match status" value="1"/>
</dbReference>
<dbReference type="SUPFAM" id="SSF52540">
    <property type="entry name" value="P-loop containing nucleoside triphosphate hydrolases"/>
    <property type="match status" value="1"/>
</dbReference>
<dbReference type="GO" id="GO:0005886">
    <property type="term" value="C:plasma membrane"/>
    <property type="evidence" value="ECO:0007669"/>
    <property type="project" value="UniProtKB-SubCell"/>
</dbReference>
<name>A0A1G6N0Q7_9BACT</name>
<evidence type="ECO:0000256" key="13">
    <source>
        <dbReference type="ARBA" id="ARBA00023136"/>
    </source>
</evidence>
<keyword evidence="12 16" id="KW-1133">Transmembrane helix</keyword>
<evidence type="ECO:0000256" key="16">
    <source>
        <dbReference type="SAM" id="Phobius"/>
    </source>
</evidence>
<evidence type="ECO:0000256" key="14">
    <source>
        <dbReference type="ARBA" id="ARBA00023137"/>
    </source>
</evidence>
<feature type="domain" description="Tyrosine-protein kinase G-rich" evidence="19">
    <location>
        <begin position="434"/>
        <end position="512"/>
    </location>
</feature>
<reference evidence="20 21" key="1">
    <citation type="submission" date="2016-09" db="EMBL/GenBank/DDBJ databases">
        <authorList>
            <person name="Capua I."/>
            <person name="De Benedictis P."/>
            <person name="Joannis T."/>
            <person name="Lombin L.H."/>
            <person name="Cattoli G."/>
        </authorList>
    </citation>
    <scope>NUCLEOTIDE SEQUENCE [LARGE SCALE GENOMIC DNA]</scope>
    <source>
        <strain evidence="20 21">A7P-90m</strain>
    </source>
</reference>
<keyword evidence="13 16" id="KW-0472">Membrane</keyword>
<dbReference type="CDD" id="cd05387">
    <property type="entry name" value="BY-kinase"/>
    <property type="match status" value="1"/>
</dbReference>
<dbReference type="FunFam" id="3.40.50.300:FF:000527">
    <property type="entry name" value="Tyrosine-protein kinase etk"/>
    <property type="match status" value="1"/>
</dbReference>
<dbReference type="InterPro" id="IPR025669">
    <property type="entry name" value="AAA_dom"/>
</dbReference>
<dbReference type="AlphaFoldDB" id="A0A1G6N0Q7"/>
<dbReference type="EMBL" id="FMYP01000039">
    <property type="protein sequence ID" value="SDC61027.1"/>
    <property type="molecule type" value="Genomic_DNA"/>
</dbReference>
<keyword evidence="10" id="KW-0418">Kinase</keyword>
<keyword evidence="7" id="KW-0808">Transferase</keyword>
<keyword evidence="11" id="KW-0067">ATP-binding</keyword>
<feature type="domain" description="Polysaccharide chain length determinant N-terminal" evidence="17">
    <location>
        <begin position="10"/>
        <end position="97"/>
    </location>
</feature>
<dbReference type="PANTHER" id="PTHR32309">
    <property type="entry name" value="TYROSINE-PROTEIN KINASE"/>
    <property type="match status" value="1"/>
</dbReference>
<evidence type="ECO:0000313" key="20">
    <source>
        <dbReference type="EMBL" id="SDC61027.1"/>
    </source>
</evidence>
<comment type="similarity">
    <text evidence="3">Belongs to the etk/wzc family.</text>
</comment>
<dbReference type="InterPro" id="IPR003856">
    <property type="entry name" value="LPS_length_determ_N"/>
</dbReference>
<dbReference type="GO" id="GO:0042802">
    <property type="term" value="F:identical protein binding"/>
    <property type="evidence" value="ECO:0007669"/>
    <property type="project" value="UniProtKB-ARBA"/>
</dbReference>
<dbReference type="InterPro" id="IPR005702">
    <property type="entry name" value="Wzc-like_C"/>
</dbReference>